<dbReference type="GO" id="GO:0016998">
    <property type="term" value="P:cell wall macromolecule catabolic process"/>
    <property type="evidence" value="ECO:0007669"/>
    <property type="project" value="InterPro"/>
</dbReference>
<dbReference type="SUPFAM" id="SSF51445">
    <property type="entry name" value="(Trans)glycosidases"/>
    <property type="match status" value="1"/>
</dbReference>
<dbReference type="InterPro" id="IPR018077">
    <property type="entry name" value="Glyco_hydro_fam25_subgr"/>
</dbReference>
<dbReference type="InterPro" id="IPR002053">
    <property type="entry name" value="Glyco_hydro_25"/>
</dbReference>
<evidence type="ECO:0000313" key="5">
    <source>
        <dbReference type="Proteomes" id="UP000294830"/>
    </source>
</evidence>
<dbReference type="Pfam" id="PF01183">
    <property type="entry name" value="Glyco_hydro_25"/>
    <property type="match status" value="1"/>
</dbReference>
<name>A0A4R2ERE4_9BACT</name>
<dbReference type="Proteomes" id="UP000294830">
    <property type="component" value="Unassembled WGS sequence"/>
</dbReference>
<dbReference type="OrthoDB" id="9798192at2"/>
<dbReference type="SMART" id="SM00641">
    <property type="entry name" value="Glyco_25"/>
    <property type="match status" value="1"/>
</dbReference>
<dbReference type="GO" id="GO:0009253">
    <property type="term" value="P:peptidoglycan catabolic process"/>
    <property type="evidence" value="ECO:0007669"/>
    <property type="project" value="InterPro"/>
</dbReference>
<evidence type="ECO:0000256" key="2">
    <source>
        <dbReference type="ARBA" id="ARBA00022801"/>
    </source>
</evidence>
<dbReference type="EMBL" id="SLWB01000004">
    <property type="protein sequence ID" value="TCN70156.1"/>
    <property type="molecule type" value="Genomic_DNA"/>
</dbReference>
<sequence length="259" mass="30670">MYLMECFVSKNNYFCSCNVEIFKMRFNFSKKLLPAFVALVVMPCCGSKSTDKGSEFYFDVDKSKYPIWGIDVSRHQNHINWESVSESGIDFVFVKATEGVTVQDPMYKNHMNELKRHNIIRGAYHFFSYKSTGKNQAKNFINTVKLSKGDLPPVLDVEFKRRMPSRAKIITEVKAWLKDVENHYKVKPIIYLDYDFYLKYLKGSISKEYMLWITDYYGEPDDWTFWQQTDKYRLNGVNTRVDRNVFIGSKRELRELLMD</sequence>
<organism evidence="4 5">
    <name type="scientific">Acetobacteroides hydrogenigenes</name>
    <dbReference type="NCBI Taxonomy" id="979970"/>
    <lineage>
        <taxon>Bacteria</taxon>
        <taxon>Pseudomonadati</taxon>
        <taxon>Bacteroidota</taxon>
        <taxon>Bacteroidia</taxon>
        <taxon>Bacteroidales</taxon>
        <taxon>Rikenellaceae</taxon>
        <taxon>Acetobacteroides</taxon>
    </lineage>
</organism>
<comment type="caution">
    <text evidence="4">The sequence shown here is derived from an EMBL/GenBank/DDBJ whole genome shotgun (WGS) entry which is preliminary data.</text>
</comment>
<dbReference type="PANTHER" id="PTHR34135:SF2">
    <property type="entry name" value="LYSOZYME"/>
    <property type="match status" value="1"/>
</dbReference>
<proteinExistence type="inferred from homology"/>
<dbReference type="PANTHER" id="PTHR34135">
    <property type="entry name" value="LYSOZYME"/>
    <property type="match status" value="1"/>
</dbReference>
<protein>
    <submittedName>
        <fullName evidence="4">Lysozyme</fullName>
    </submittedName>
</protein>
<comment type="similarity">
    <text evidence="1">Belongs to the glycosyl hydrolase 25 family.</text>
</comment>
<dbReference type="GO" id="GO:0016052">
    <property type="term" value="P:carbohydrate catabolic process"/>
    <property type="evidence" value="ECO:0007669"/>
    <property type="project" value="TreeGrafter"/>
</dbReference>
<dbReference type="GO" id="GO:0003796">
    <property type="term" value="F:lysozyme activity"/>
    <property type="evidence" value="ECO:0007669"/>
    <property type="project" value="InterPro"/>
</dbReference>
<dbReference type="AlphaFoldDB" id="A0A4R2ERE4"/>
<keyword evidence="5" id="KW-1185">Reference proteome</keyword>
<evidence type="ECO:0000313" key="4">
    <source>
        <dbReference type="EMBL" id="TCN70156.1"/>
    </source>
</evidence>
<evidence type="ECO:0000256" key="1">
    <source>
        <dbReference type="ARBA" id="ARBA00010646"/>
    </source>
</evidence>
<reference evidence="4 5" key="1">
    <citation type="submission" date="2019-03" db="EMBL/GenBank/DDBJ databases">
        <title>Genomic Encyclopedia of Archaeal and Bacterial Type Strains, Phase II (KMG-II): from individual species to whole genera.</title>
        <authorList>
            <person name="Goeker M."/>
        </authorList>
    </citation>
    <scope>NUCLEOTIDE SEQUENCE [LARGE SCALE GENOMIC DNA]</scope>
    <source>
        <strain evidence="4 5">RL-C</strain>
    </source>
</reference>
<dbReference type="InterPro" id="IPR017853">
    <property type="entry name" value="GH"/>
</dbReference>
<keyword evidence="3" id="KW-0326">Glycosidase</keyword>
<dbReference type="Gene3D" id="3.20.20.80">
    <property type="entry name" value="Glycosidases"/>
    <property type="match status" value="1"/>
</dbReference>
<keyword evidence="2" id="KW-0378">Hydrolase</keyword>
<gene>
    <name evidence="4" type="ORF">CLV25_104111</name>
</gene>
<dbReference type="PROSITE" id="PS51904">
    <property type="entry name" value="GLYCOSYL_HYDROL_F25_2"/>
    <property type="match status" value="1"/>
</dbReference>
<accession>A0A4R2ERE4</accession>
<evidence type="ECO:0000256" key="3">
    <source>
        <dbReference type="ARBA" id="ARBA00023295"/>
    </source>
</evidence>